<sequence>MIKLDAVSLLQAFCHLEQNEHVKNTYATAVLQKITHAHESPFYHYAQFPHIFGHYL</sequence>
<keyword evidence="2" id="KW-1185">Reference proteome</keyword>
<dbReference type="InParanoid" id="A0A2J7QZ30"/>
<proteinExistence type="predicted"/>
<protein>
    <submittedName>
        <fullName evidence="1">Uncharacterized protein</fullName>
    </submittedName>
</protein>
<accession>A0A2J7QZ30</accession>
<dbReference type="AlphaFoldDB" id="A0A2J7QZ30"/>
<dbReference type="Proteomes" id="UP000235965">
    <property type="component" value="Unassembled WGS sequence"/>
</dbReference>
<reference evidence="1 2" key="1">
    <citation type="submission" date="2017-12" db="EMBL/GenBank/DDBJ databases">
        <title>Hemimetabolous genomes reveal molecular basis of termite eusociality.</title>
        <authorList>
            <person name="Harrison M.C."/>
            <person name="Jongepier E."/>
            <person name="Robertson H.M."/>
            <person name="Arning N."/>
            <person name="Bitard-Feildel T."/>
            <person name="Chao H."/>
            <person name="Childers C.P."/>
            <person name="Dinh H."/>
            <person name="Doddapaneni H."/>
            <person name="Dugan S."/>
            <person name="Gowin J."/>
            <person name="Greiner C."/>
            <person name="Han Y."/>
            <person name="Hu H."/>
            <person name="Hughes D.S.T."/>
            <person name="Huylmans A.-K."/>
            <person name="Kemena C."/>
            <person name="Kremer L.P.M."/>
            <person name="Lee S.L."/>
            <person name="Lopez-Ezquerra A."/>
            <person name="Mallet L."/>
            <person name="Monroy-Kuhn J.M."/>
            <person name="Moser A."/>
            <person name="Murali S.C."/>
            <person name="Muzny D.M."/>
            <person name="Otani S."/>
            <person name="Piulachs M.-D."/>
            <person name="Poelchau M."/>
            <person name="Qu J."/>
            <person name="Schaub F."/>
            <person name="Wada-Katsumata A."/>
            <person name="Worley K.C."/>
            <person name="Xie Q."/>
            <person name="Ylla G."/>
            <person name="Poulsen M."/>
            <person name="Gibbs R.A."/>
            <person name="Schal C."/>
            <person name="Richards S."/>
            <person name="Belles X."/>
            <person name="Korb J."/>
            <person name="Bornberg-Bauer E."/>
        </authorList>
    </citation>
    <scope>NUCLEOTIDE SEQUENCE [LARGE SCALE GENOMIC DNA]</scope>
    <source>
        <tissue evidence="1">Whole body</tissue>
    </source>
</reference>
<gene>
    <name evidence="1" type="ORF">B7P43_G08339</name>
</gene>
<evidence type="ECO:0000313" key="1">
    <source>
        <dbReference type="EMBL" id="PNF33843.1"/>
    </source>
</evidence>
<name>A0A2J7QZ30_9NEOP</name>
<evidence type="ECO:0000313" key="2">
    <source>
        <dbReference type="Proteomes" id="UP000235965"/>
    </source>
</evidence>
<organism evidence="1 2">
    <name type="scientific">Cryptotermes secundus</name>
    <dbReference type="NCBI Taxonomy" id="105785"/>
    <lineage>
        <taxon>Eukaryota</taxon>
        <taxon>Metazoa</taxon>
        <taxon>Ecdysozoa</taxon>
        <taxon>Arthropoda</taxon>
        <taxon>Hexapoda</taxon>
        <taxon>Insecta</taxon>
        <taxon>Pterygota</taxon>
        <taxon>Neoptera</taxon>
        <taxon>Polyneoptera</taxon>
        <taxon>Dictyoptera</taxon>
        <taxon>Blattodea</taxon>
        <taxon>Blattoidea</taxon>
        <taxon>Termitoidae</taxon>
        <taxon>Kalotermitidae</taxon>
        <taxon>Cryptotermitinae</taxon>
        <taxon>Cryptotermes</taxon>
    </lineage>
</organism>
<dbReference type="EMBL" id="NEVH01009078">
    <property type="protein sequence ID" value="PNF33843.1"/>
    <property type="molecule type" value="Genomic_DNA"/>
</dbReference>
<comment type="caution">
    <text evidence="1">The sequence shown here is derived from an EMBL/GenBank/DDBJ whole genome shotgun (WGS) entry which is preliminary data.</text>
</comment>